<organism evidence="8 9">
    <name type="scientific">Sciurus vulgaris</name>
    <name type="common">Eurasian red squirrel</name>
    <dbReference type="NCBI Taxonomy" id="55149"/>
    <lineage>
        <taxon>Eukaryota</taxon>
        <taxon>Metazoa</taxon>
        <taxon>Chordata</taxon>
        <taxon>Craniata</taxon>
        <taxon>Vertebrata</taxon>
        <taxon>Euteleostomi</taxon>
        <taxon>Mammalia</taxon>
        <taxon>Eutheria</taxon>
        <taxon>Euarchontoglires</taxon>
        <taxon>Glires</taxon>
        <taxon>Rodentia</taxon>
        <taxon>Sciuromorpha</taxon>
        <taxon>Sciuridae</taxon>
        <taxon>Sciurinae</taxon>
        <taxon>Sciurini</taxon>
        <taxon>Sciurus</taxon>
    </lineage>
</organism>
<evidence type="ECO:0000256" key="3">
    <source>
        <dbReference type="ARBA" id="ARBA00023319"/>
    </source>
</evidence>
<dbReference type="Pfam" id="PF13895">
    <property type="entry name" value="Ig_2"/>
    <property type="match status" value="3"/>
</dbReference>
<feature type="region of interest" description="Disordered" evidence="4">
    <location>
        <begin position="617"/>
        <end position="652"/>
    </location>
</feature>
<dbReference type="GeneTree" id="ENSGT01100000263478"/>
<feature type="domain" description="Immunoglobulin" evidence="7">
    <location>
        <begin position="39"/>
        <end position="123"/>
    </location>
</feature>
<evidence type="ECO:0000313" key="8">
    <source>
        <dbReference type="Ensembl" id="ENSSVLP00005030996.1"/>
    </source>
</evidence>
<evidence type="ECO:0000256" key="2">
    <source>
        <dbReference type="ARBA" id="ARBA00023157"/>
    </source>
</evidence>
<keyword evidence="2" id="KW-1015">Disulfide bond</keyword>
<evidence type="ECO:0000256" key="4">
    <source>
        <dbReference type="SAM" id="MobiDB-lite"/>
    </source>
</evidence>
<feature type="domain" description="Immunoglobulin subtype 2" evidence="6">
    <location>
        <begin position="337"/>
        <end position="404"/>
    </location>
</feature>
<feature type="domain" description="Immunoglobulin" evidence="7">
    <location>
        <begin position="431"/>
        <end position="512"/>
    </location>
</feature>
<feature type="domain" description="Immunoglobulin subtype 2" evidence="6">
    <location>
        <begin position="45"/>
        <end position="110"/>
    </location>
</feature>
<dbReference type="InterPro" id="IPR050412">
    <property type="entry name" value="Ig-like_Receptors_ImmuneReg"/>
</dbReference>
<evidence type="ECO:0000256" key="1">
    <source>
        <dbReference type="ARBA" id="ARBA00022729"/>
    </source>
</evidence>
<feature type="domain" description="Immunoglobulin" evidence="7">
    <location>
        <begin position="331"/>
        <end position="420"/>
    </location>
</feature>
<proteinExistence type="predicted"/>
<feature type="domain" description="Immunoglobulin" evidence="7">
    <location>
        <begin position="138"/>
        <end position="227"/>
    </location>
</feature>
<dbReference type="GO" id="GO:0002764">
    <property type="term" value="P:immune response-regulating signaling pathway"/>
    <property type="evidence" value="ECO:0007669"/>
    <property type="project" value="TreeGrafter"/>
</dbReference>
<dbReference type="GO" id="GO:0005886">
    <property type="term" value="C:plasma membrane"/>
    <property type="evidence" value="ECO:0007669"/>
    <property type="project" value="TreeGrafter"/>
</dbReference>
<evidence type="ECO:0000256" key="5">
    <source>
        <dbReference type="SAM" id="SignalP"/>
    </source>
</evidence>
<keyword evidence="3" id="KW-0393">Immunoglobulin domain</keyword>
<sequence>MTPTLTALLCLGLGSEGLCWDPAPHSLAGTLPKPTLWAEPGSVVTERRTVTLWCEGTLGAQEYRLEKIGRSGSWDTKIPQEPRNKAKFPIPTMTQHHAGRYQCYYHSPAGWSERSDALELVVTGEEPSLPATPSLSVQPGPTVSSGEIVTLLCQSWIQWDTFLLVKEGAADAPLRLRPESRAPGFQAEFSMRAVTSALTGTYRCYGSQGSSPYLLSWPSAPLALVVSGTLPKPLIWADPGPMVARGSPVTIWCQGSLRADAYHLFKAGAPAEDTWAPWPGDKASFPLGSAHSHTAGLYRCAYHVSGSWSRQGDPLQLVVTGMYGAPFLSAHPSPVVALGEKVSLLCRLRDTSGTSHLLKEGGAATPQPMAPSLSQGRWLSLFSLDPVTHNHGGTYRCYGSSSHNGFLWSQPSNPLQLQVTGVDRPPSLTAQPGSLLLSGDSVILQCHSGSGFDRFALVKDSEPTVPLHLDGQHSPVFPLGPVGHSQGGRYRCYGGHSLSSTWSAPSAPLDILVAGEEPLPKPSLRAYPGPSVAWGQNVTLQCLSEVGLDTFLLSKEGSGAPPQRRPRQKRTVPSQANFSLSAVTLVHGGTYRCYGSNTAYPYLLSQSSEPLELVVAGEAPPGLPTPPCPGCSESPEDLGSSSNPQGQISNQGNEDLRIWQKWGWGHLAPWLKA</sequence>
<evidence type="ECO:0000259" key="6">
    <source>
        <dbReference type="SMART" id="SM00408"/>
    </source>
</evidence>
<evidence type="ECO:0000259" key="7">
    <source>
        <dbReference type="SMART" id="SM00409"/>
    </source>
</evidence>
<feature type="chain" id="PRO_5034546948" description="Leukocyte immunoglobulin-like receptor subfamily A member 6" evidence="5">
    <location>
        <begin position="18"/>
        <end position="673"/>
    </location>
</feature>
<feature type="region of interest" description="Disordered" evidence="4">
    <location>
        <begin position="554"/>
        <end position="574"/>
    </location>
</feature>
<dbReference type="Gene3D" id="2.60.40.10">
    <property type="entry name" value="Immunoglobulins"/>
    <property type="match status" value="6"/>
</dbReference>
<dbReference type="Ensembl" id="ENSSVLT00005034419.1">
    <property type="protein sequence ID" value="ENSSVLP00005030996.1"/>
    <property type="gene ID" value="ENSSVLG00005024103.1"/>
</dbReference>
<feature type="domain" description="Immunoglobulin subtype 2" evidence="6">
    <location>
        <begin position="533"/>
        <end position="600"/>
    </location>
</feature>
<evidence type="ECO:0008006" key="10">
    <source>
        <dbReference type="Google" id="ProtNLM"/>
    </source>
</evidence>
<dbReference type="InterPro" id="IPR003599">
    <property type="entry name" value="Ig_sub"/>
</dbReference>
<dbReference type="GO" id="GO:0019221">
    <property type="term" value="P:cytokine-mediated signaling pathway"/>
    <property type="evidence" value="ECO:0007669"/>
    <property type="project" value="TreeGrafter"/>
</dbReference>
<dbReference type="CDD" id="cd05751">
    <property type="entry name" value="IgC2_D1_LILR_KIR_like"/>
    <property type="match status" value="1"/>
</dbReference>
<dbReference type="InterPro" id="IPR003598">
    <property type="entry name" value="Ig_sub2"/>
</dbReference>
<reference evidence="8" key="2">
    <citation type="submission" date="2025-09" db="UniProtKB">
        <authorList>
            <consortium name="Ensembl"/>
        </authorList>
    </citation>
    <scope>IDENTIFICATION</scope>
</reference>
<dbReference type="SMART" id="SM00409">
    <property type="entry name" value="IG"/>
    <property type="match status" value="6"/>
</dbReference>
<accession>A0A8D2DXR6</accession>
<dbReference type="PANTHER" id="PTHR11738">
    <property type="entry name" value="MHC CLASS I NK CELL RECEPTOR"/>
    <property type="match status" value="1"/>
</dbReference>
<feature type="domain" description="Immunoglobulin" evidence="7">
    <location>
        <begin position="528"/>
        <end position="616"/>
    </location>
</feature>
<dbReference type="SMART" id="SM00408">
    <property type="entry name" value="IGc2"/>
    <property type="match status" value="4"/>
</dbReference>
<dbReference type="PANTHER" id="PTHR11738:SF88">
    <property type="entry name" value="IG-LIKE DOMAIN-CONTAINING PROTEIN"/>
    <property type="match status" value="1"/>
</dbReference>
<dbReference type="Proteomes" id="UP000694564">
    <property type="component" value="Chromosome 17"/>
</dbReference>
<dbReference type="InterPro" id="IPR036179">
    <property type="entry name" value="Ig-like_dom_sf"/>
</dbReference>
<reference evidence="8" key="1">
    <citation type="submission" date="2025-08" db="UniProtKB">
        <authorList>
            <consortium name="Ensembl"/>
        </authorList>
    </citation>
    <scope>IDENTIFICATION</scope>
</reference>
<keyword evidence="1 5" id="KW-0732">Signal</keyword>
<protein>
    <recommendedName>
        <fullName evidence="10">Leukocyte immunoglobulin-like receptor subfamily A member 6</fullName>
    </recommendedName>
</protein>
<feature type="signal peptide" evidence="5">
    <location>
        <begin position="1"/>
        <end position="17"/>
    </location>
</feature>
<keyword evidence="9" id="KW-1185">Reference proteome</keyword>
<name>A0A8D2DXR6_SCIVU</name>
<dbReference type="InterPro" id="IPR013151">
    <property type="entry name" value="Immunoglobulin_dom"/>
</dbReference>
<dbReference type="InterPro" id="IPR013783">
    <property type="entry name" value="Ig-like_fold"/>
</dbReference>
<feature type="domain" description="Immunoglobulin" evidence="7">
    <location>
        <begin position="238"/>
        <end position="320"/>
    </location>
</feature>
<dbReference type="AlphaFoldDB" id="A0A8D2DXR6"/>
<dbReference type="GO" id="GO:0032396">
    <property type="term" value="F:inhibitory MHC class I receptor activity"/>
    <property type="evidence" value="ECO:0007669"/>
    <property type="project" value="TreeGrafter"/>
</dbReference>
<feature type="compositionally biased region" description="Polar residues" evidence="4">
    <location>
        <begin position="639"/>
        <end position="652"/>
    </location>
</feature>
<dbReference type="SUPFAM" id="SSF48726">
    <property type="entry name" value="Immunoglobulin"/>
    <property type="match status" value="6"/>
</dbReference>
<dbReference type="FunFam" id="2.60.40.10:FF:000049">
    <property type="entry name" value="Leukocyte immunoglobulin-like receptor subfamily B member 1"/>
    <property type="match status" value="6"/>
</dbReference>
<evidence type="ECO:0000313" key="9">
    <source>
        <dbReference type="Proteomes" id="UP000694564"/>
    </source>
</evidence>
<dbReference type="Pfam" id="PF00047">
    <property type="entry name" value="ig"/>
    <property type="match status" value="1"/>
</dbReference>
<feature type="domain" description="Immunoglobulin subtype 2" evidence="6">
    <location>
        <begin position="437"/>
        <end position="499"/>
    </location>
</feature>